<reference evidence="2" key="1">
    <citation type="journal article" date="2019" name="Int. J. Syst. Evol. Microbiol.">
        <title>The Global Catalogue of Microorganisms (GCM) 10K type strain sequencing project: providing services to taxonomists for standard genome sequencing and annotation.</title>
        <authorList>
            <consortium name="The Broad Institute Genomics Platform"/>
            <consortium name="The Broad Institute Genome Sequencing Center for Infectious Disease"/>
            <person name="Wu L."/>
            <person name="Ma J."/>
        </authorList>
    </citation>
    <scope>NUCLEOTIDE SEQUENCE [LARGE SCALE GENOMIC DNA]</scope>
    <source>
        <strain evidence="2">CGMCC 1.12966</strain>
    </source>
</reference>
<name>A0ABQ3HS33_9SPHI</name>
<protein>
    <recommendedName>
        <fullName evidence="3">Abortive infection protein-like C-terminal domain-containing protein</fullName>
    </recommendedName>
</protein>
<accession>A0ABQ3HS33</accession>
<sequence>MYLNQKTLERLRELINEETEYRKGPQLVKLFNSLGSRDSYGQGFPSRWQYTDQKLAKINGTPELDKLFKILFNPINYIGKFDQLDSFIADINQYMAFDKWKVVRNNTEITFQRVNEIKIPDTQKKEIIQEDAFLDKEFEEVELDKLGLHTSVTTVVKARFDEIKNCFNSNAPLAVIFLSGSSLEGVLLGIAIANPKEYNSAKTAPKKDDKVKQFHEWTLMNLIDTSYELGLLKEDVKKFSHVLRDFRNYIHPLQQVGSNFHPDKHTAKLCWQVLKAAIYQLVNNRINR</sequence>
<proteinExistence type="predicted"/>
<evidence type="ECO:0000313" key="2">
    <source>
        <dbReference type="Proteomes" id="UP000620550"/>
    </source>
</evidence>
<evidence type="ECO:0000313" key="1">
    <source>
        <dbReference type="EMBL" id="GHE29119.1"/>
    </source>
</evidence>
<dbReference type="Proteomes" id="UP000620550">
    <property type="component" value="Unassembled WGS sequence"/>
</dbReference>
<organism evidence="1 2">
    <name type="scientific">Sphingobacterium griseoflavum</name>
    <dbReference type="NCBI Taxonomy" id="1474952"/>
    <lineage>
        <taxon>Bacteria</taxon>
        <taxon>Pseudomonadati</taxon>
        <taxon>Bacteroidota</taxon>
        <taxon>Sphingobacteriia</taxon>
        <taxon>Sphingobacteriales</taxon>
        <taxon>Sphingobacteriaceae</taxon>
        <taxon>Sphingobacterium</taxon>
    </lineage>
</organism>
<gene>
    <name evidence="1" type="ORF">GCM10017764_09740</name>
</gene>
<comment type="caution">
    <text evidence="1">The sequence shown here is derived from an EMBL/GenBank/DDBJ whole genome shotgun (WGS) entry which is preliminary data.</text>
</comment>
<keyword evidence="2" id="KW-1185">Reference proteome</keyword>
<evidence type="ECO:0008006" key="3">
    <source>
        <dbReference type="Google" id="ProtNLM"/>
    </source>
</evidence>
<dbReference type="EMBL" id="BNAF01000003">
    <property type="protein sequence ID" value="GHE29119.1"/>
    <property type="molecule type" value="Genomic_DNA"/>
</dbReference>